<dbReference type="EMBL" id="JANBTX010000104">
    <property type="protein sequence ID" value="KAJ2686525.1"/>
    <property type="molecule type" value="Genomic_DNA"/>
</dbReference>
<evidence type="ECO:0000256" key="2">
    <source>
        <dbReference type="ARBA" id="ARBA00022517"/>
    </source>
</evidence>
<dbReference type="Gene3D" id="2.130.10.10">
    <property type="entry name" value="YVTN repeat-like/Quinoprotein amine dehydrogenase"/>
    <property type="match status" value="3"/>
</dbReference>
<keyword evidence="4 8" id="KW-0853">WD repeat</keyword>
<sequence>MVSRAEAVSAVVPSTPSKAKPTKQEHGHQAEAVVMDVDAPQESAIVGSSPRRRKSKKAKKPLDHADPNQLSDETYRAVELKQVSGGTLTHEAVVFSSDSSLFFLAKDNAVAVYNAENAEMVQSMAAANKKQGGQAATIHAIVADPDQAEGQRRVYTFSADCRARLWDADAGSLVREWRLPGGVAAYVVADPQRSNVFYCGMRSVPVKNQRLSMDKMKYMVSRLTLAEDGSVQSEQLFKMTGLLGLCVRGDGQWVAAYAKFRVVLAQVRGSGKAVQHSWGMTERVSALAFHPGEPVLAVGDWRGRIMFWHCVDAQLMGAQPTADRRVSRHSHHWHAHRVNTVAFAESGTTMLSGGEEGVLVLWQLATDSRSFVPRLGSDVMGVAISPNQALYAVTLRDNTVKVLAAATRSLVASLQGLTFADSSQCAKPRLARALQPNAFTTGLVVHPTTHHVVLNGEPGHLQVYSALSDRHVVSVEVASFNRTGGSQVAASQPHVDLVQYSSDGAWMATVDSRKSAECYLKFWSHDPATQKYRLATRIDAPHMSGGVSALAFQPPRQGQPLLCVTTGRADACFRVWALQTRGTDHHYWSCRSTVRYREQFPRAVAFSADGSTLAVAFGGAVTLWDPATCLAPAAVLVASAQTPAISGLAFVGESPYLAAWSSERLDMWNLLTGSVWWTLVMHLLAVTVHPRVSLLAVAARQDPAADSLDASLLVLTPESPNPIVALSHPVGVEALAFVPSSSTKRGNHPAATAKQLVDPLDHNTLIVLTPTGLLNIYGATDNDHKETVVSKASPAKAMSSAVFANIFGKPNSAPAPVAGSSVAANAHVRQAMRLVRSAVQSAYVNAPYHVLPPVSALYDQFVTAQMHPTTPDIPVPTTSDDVEDAVMADTEKEEIAAAVSRPATVDDLWSEANTTLLQSICLGFQAKTD</sequence>
<dbReference type="InterPro" id="IPR057644">
    <property type="entry name" value="Beta-prop_WDR75_2nd"/>
</dbReference>
<dbReference type="Pfam" id="PF23869">
    <property type="entry name" value="Beta-prop_WDR75_1st"/>
    <property type="match status" value="1"/>
</dbReference>
<evidence type="ECO:0000256" key="3">
    <source>
        <dbReference type="ARBA" id="ARBA00022552"/>
    </source>
</evidence>
<evidence type="ECO:0000256" key="6">
    <source>
        <dbReference type="ARBA" id="ARBA00023163"/>
    </source>
</evidence>
<dbReference type="GO" id="GO:0032040">
    <property type="term" value="C:small-subunit processome"/>
    <property type="evidence" value="ECO:0007669"/>
    <property type="project" value="InterPro"/>
</dbReference>
<proteinExistence type="predicted"/>
<keyword evidence="7" id="KW-0539">Nucleus</keyword>
<keyword evidence="6" id="KW-0804">Transcription</keyword>
<keyword evidence="5" id="KW-0677">Repeat</keyword>
<dbReference type="GO" id="GO:2000234">
    <property type="term" value="P:positive regulation of rRNA processing"/>
    <property type="evidence" value="ECO:0007669"/>
    <property type="project" value="TreeGrafter"/>
</dbReference>
<dbReference type="AlphaFoldDB" id="A0A9W8GKX2"/>
<feature type="domain" description="WD repeat-containing protein 75 second beta-propeller" evidence="10">
    <location>
        <begin position="443"/>
        <end position="725"/>
    </location>
</feature>
<evidence type="ECO:0000256" key="8">
    <source>
        <dbReference type="PROSITE-ProRule" id="PRU00221"/>
    </source>
</evidence>
<evidence type="ECO:0000259" key="10">
    <source>
        <dbReference type="Pfam" id="PF23769"/>
    </source>
</evidence>
<comment type="caution">
    <text evidence="11">The sequence shown here is derived from an EMBL/GenBank/DDBJ whole genome shotgun (WGS) entry which is preliminary data.</text>
</comment>
<dbReference type="SMART" id="SM00320">
    <property type="entry name" value="WD40"/>
    <property type="match status" value="5"/>
</dbReference>
<dbReference type="GO" id="GO:0003723">
    <property type="term" value="F:RNA binding"/>
    <property type="evidence" value="ECO:0007669"/>
    <property type="project" value="InterPro"/>
</dbReference>
<dbReference type="Pfam" id="PF23769">
    <property type="entry name" value="Beta-prop_WDR75_2nd"/>
    <property type="match status" value="1"/>
</dbReference>
<keyword evidence="3" id="KW-0698">rRNA processing</keyword>
<dbReference type="InterPro" id="IPR053826">
    <property type="entry name" value="WDR75"/>
</dbReference>
<keyword evidence="2" id="KW-0690">Ribosome biogenesis</keyword>
<gene>
    <name evidence="11" type="primary">NAN1</name>
    <name evidence="11" type="ORF">IWW39_003572</name>
</gene>
<dbReference type="InterPro" id="IPR011047">
    <property type="entry name" value="Quinoprotein_ADH-like_sf"/>
</dbReference>
<dbReference type="SUPFAM" id="SSF50998">
    <property type="entry name" value="Quinoprotein alcohol dehydrogenase-like"/>
    <property type="match status" value="1"/>
</dbReference>
<dbReference type="PANTHER" id="PTHR44215:SF1">
    <property type="entry name" value="WD REPEAT-CONTAINING PROTEIN 75"/>
    <property type="match status" value="1"/>
</dbReference>
<reference evidence="11" key="1">
    <citation type="submission" date="2022-07" db="EMBL/GenBank/DDBJ databases">
        <title>Phylogenomic reconstructions and comparative analyses of Kickxellomycotina fungi.</title>
        <authorList>
            <person name="Reynolds N.K."/>
            <person name="Stajich J.E."/>
            <person name="Barry K."/>
            <person name="Grigoriev I.V."/>
            <person name="Crous P."/>
            <person name="Smith M.E."/>
        </authorList>
    </citation>
    <scope>NUCLEOTIDE SEQUENCE</scope>
    <source>
        <strain evidence="11">CBS 109367</strain>
    </source>
</reference>
<protein>
    <submittedName>
        <fullName evidence="11">NET1-associated nuclear protein 1</fullName>
    </submittedName>
</protein>
<feature type="region of interest" description="Disordered" evidence="9">
    <location>
        <begin position="1"/>
        <end position="71"/>
    </location>
</feature>
<dbReference type="PROSITE" id="PS50294">
    <property type="entry name" value="WD_REPEATS_REGION"/>
    <property type="match status" value="1"/>
</dbReference>
<evidence type="ECO:0000256" key="7">
    <source>
        <dbReference type="ARBA" id="ARBA00023242"/>
    </source>
</evidence>
<evidence type="ECO:0000256" key="4">
    <source>
        <dbReference type="ARBA" id="ARBA00022574"/>
    </source>
</evidence>
<evidence type="ECO:0000313" key="11">
    <source>
        <dbReference type="EMBL" id="KAJ2686525.1"/>
    </source>
</evidence>
<dbReference type="SUPFAM" id="SSF63829">
    <property type="entry name" value="Calcium-dependent phosphotriesterase"/>
    <property type="match status" value="1"/>
</dbReference>
<evidence type="ECO:0000256" key="9">
    <source>
        <dbReference type="SAM" id="MobiDB-lite"/>
    </source>
</evidence>
<evidence type="ECO:0000256" key="1">
    <source>
        <dbReference type="ARBA" id="ARBA00004604"/>
    </source>
</evidence>
<dbReference type="GO" id="GO:0045943">
    <property type="term" value="P:positive regulation of transcription by RNA polymerase I"/>
    <property type="evidence" value="ECO:0007669"/>
    <property type="project" value="InterPro"/>
</dbReference>
<feature type="compositionally biased region" description="Basic residues" evidence="9">
    <location>
        <begin position="50"/>
        <end position="59"/>
    </location>
</feature>
<dbReference type="InterPro" id="IPR015943">
    <property type="entry name" value="WD40/YVTN_repeat-like_dom_sf"/>
</dbReference>
<dbReference type="GO" id="GO:0006364">
    <property type="term" value="P:rRNA processing"/>
    <property type="evidence" value="ECO:0007669"/>
    <property type="project" value="UniProtKB-KW"/>
</dbReference>
<comment type="subcellular location">
    <subcellularLocation>
        <location evidence="1">Nucleus</location>
        <location evidence="1">Nucleolus</location>
    </subcellularLocation>
</comment>
<dbReference type="PROSITE" id="PS50082">
    <property type="entry name" value="WD_REPEATS_2"/>
    <property type="match status" value="1"/>
</dbReference>
<name>A0A9W8GKX2_9FUNG</name>
<evidence type="ECO:0000313" key="12">
    <source>
        <dbReference type="Proteomes" id="UP001151516"/>
    </source>
</evidence>
<evidence type="ECO:0000256" key="5">
    <source>
        <dbReference type="ARBA" id="ARBA00022737"/>
    </source>
</evidence>
<keyword evidence="12" id="KW-1185">Reference proteome</keyword>
<dbReference type="PANTHER" id="PTHR44215">
    <property type="entry name" value="WD REPEAT-CONTAINING PROTEIN 75"/>
    <property type="match status" value="1"/>
</dbReference>
<organism evidence="11 12">
    <name type="scientific">Coemansia spiralis</name>
    <dbReference type="NCBI Taxonomy" id="417178"/>
    <lineage>
        <taxon>Eukaryota</taxon>
        <taxon>Fungi</taxon>
        <taxon>Fungi incertae sedis</taxon>
        <taxon>Zoopagomycota</taxon>
        <taxon>Kickxellomycotina</taxon>
        <taxon>Kickxellomycetes</taxon>
        <taxon>Kickxellales</taxon>
        <taxon>Kickxellaceae</taxon>
        <taxon>Coemansia</taxon>
    </lineage>
</organism>
<dbReference type="InterPro" id="IPR001680">
    <property type="entry name" value="WD40_rpt"/>
</dbReference>
<accession>A0A9W8GKX2</accession>
<dbReference type="Proteomes" id="UP001151516">
    <property type="component" value="Unassembled WGS sequence"/>
</dbReference>
<dbReference type="OrthoDB" id="4096at2759"/>
<feature type="repeat" description="WD" evidence="8">
    <location>
        <begin position="331"/>
        <end position="372"/>
    </location>
</feature>